<keyword evidence="2" id="KW-1185">Reference proteome</keyword>
<dbReference type="Proteomes" id="UP001304813">
    <property type="component" value="Segment"/>
</dbReference>
<organism evidence="1 2">
    <name type="scientific">Yersinia phage vB_Yru_GN1</name>
    <dbReference type="NCBI Taxonomy" id="3074381"/>
    <lineage>
        <taxon>Viruses</taxon>
        <taxon>Duplodnaviria</taxon>
        <taxon>Heunggongvirae</taxon>
        <taxon>Uroviricota</taxon>
        <taxon>Caudoviricetes</taxon>
        <taxon>Caudoviricetes incertae sedis</taxon>
        <taxon>Sepahanvirus</taxon>
        <taxon>Sepahanvirus vB-Yru-GN1</taxon>
    </lineage>
</organism>
<dbReference type="EMBL" id="LC779065">
    <property type="protein sequence ID" value="BES79839.1"/>
    <property type="molecule type" value="Genomic_DNA"/>
</dbReference>
<name>A0AA86MC29_9CAUD</name>
<protein>
    <submittedName>
        <fullName evidence="1">Uncharacterized protein</fullName>
    </submittedName>
</protein>
<accession>A0AA86MC29</accession>
<evidence type="ECO:0000313" key="1">
    <source>
        <dbReference type="EMBL" id="BES79839.1"/>
    </source>
</evidence>
<sequence>MINIKYILHPAQVRSMSDGQYHFITANRLAELYRVNINECVVRPSYPTTQVNDDEFRCYQRKVEEFDKKYDNQGLINLYVRNNGDYRLPTNN</sequence>
<evidence type="ECO:0000313" key="2">
    <source>
        <dbReference type="Proteomes" id="UP001304813"/>
    </source>
</evidence>
<reference evidence="1 2" key="1">
    <citation type="submission" date="2023-09" db="EMBL/GenBank/DDBJ databases">
        <title>Analysis of phage genome (vB_Yru_GN1) of the bacterium (Yersinia ruckeri).</title>
        <authorList>
            <person name="Ganjoor M.S."/>
            <person name="Bouzari M."/>
            <person name="Soleimani-Delfan A."/>
        </authorList>
    </citation>
    <scope>NUCLEOTIDE SEQUENCE [LARGE SCALE GENOMIC DNA]</scope>
    <source>
        <strain evidence="2">vB_Yru_GN1</strain>
    </source>
</reference>
<proteinExistence type="predicted"/>